<evidence type="ECO:0000313" key="1">
    <source>
        <dbReference type="EMBL" id="CAG8458624.1"/>
    </source>
</evidence>
<evidence type="ECO:0000313" key="2">
    <source>
        <dbReference type="Proteomes" id="UP000789920"/>
    </source>
</evidence>
<name>A0ACA9K859_9GLOM</name>
<proteinExistence type="predicted"/>
<reference evidence="1" key="1">
    <citation type="submission" date="2021-06" db="EMBL/GenBank/DDBJ databases">
        <authorList>
            <person name="Kallberg Y."/>
            <person name="Tangrot J."/>
            <person name="Rosling A."/>
        </authorList>
    </citation>
    <scope>NUCLEOTIDE SEQUENCE</scope>
    <source>
        <strain evidence="1">MA461A</strain>
    </source>
</reference>
<dbReference type="EMBL" id="CAJVQC010000038">
    <property type="protein sequence ID" value="CAG8458624.1"/>
    <property type="molecule type" value="Genomic_DNA"/>
</dbReference>
<organism evidence="1 2">
    <name type="scientific">Racocetra persica</name>
    <dbReference type="NCBI Taxonomy" id="160502"/>
    <lineage>
        <taxon>Eukaryota</taxon>
        <taxon>Fungi</taxon>
        <taxon>Fungi incertae sedis</taxon>
        <taxon>Mucoromycota</taxon>
        <taxon>Glomeromycotina</taxon>
        <taxon>Glomeromycetes</taxon>
        <taxon>Diversisporales</taxon>
        <taxon>Gigasporaceae</taxon>
        <taxon>Racocetra</taxon>
    </lineage>
</organism>
<comment type="caution">
    <text evidence="1">The sequence shown here is derived from an EMBL/GenBank/DDBJ whole genome shotgun (WGS) entry which is preliminary data.</text>
</comment>
<accession>A0ACA9K859</accession>
<keyword evidence="2" id="KW-1185">Reference proteome</keyword>
<dbReference type="Proteomes" id="UP000789920">
    <property type="component" value="Unassembled WGS sequence"/>
</dbReference>
<protein>
    <submittedName>
        <fullName evidence="1">28002_t:CDS:1</fullName>
    </submittedName>
</protein>
<sequence length="57" mass="6576">MCIKNNADSQFMGFNVMFEGMLFGSRIGKRQPIEAHFIPEKAFEEASKLSIEMQFEN</sequence>
<gene>
    <name evidence="1" type="ORF">RPERSI_LOCUS57</name>
</gene>